<dbReference type="InterPro" id="IPR048328">
    <property type="entry name" value="Dyp_perox_C"/>
</dbReference>
<evidence type="ECO:0000313" key="12">
    <source>
        <dbReference type="Proteomes" id="UP000199475"/>
    </source>
</evidence>
<dbReference type="Pfam" id="PF20628">
    <property type="entry name" value="Dyp_perox_C"/>
    <property type="match status" value="1"/>
</dbReference>
<name>A0A1G9JN13_9ACTN</name>
<gene>
    <name evidence="11" type="ORF">SAMN04488242_1362</name>
</gene>
<dbReference type="GO" id="GO:0004601">
    <property type="term" value="F:peroxidase activity"/>
    <property type="evidence" value="ECO:0007669"/>
    <property type="project" value="UniProtKB-KW"/>
</dbReference>
<dbReference type="STRING" id="686624.SAMN04488242_1362"/>
<evidence type="ECO:0000256" key="1">
    <source>
        <dbReference type="ARBA" id="ARBA00001970"/>
    </source>
</evidence>
<accession>A0A1G9JN13</accession>
<evidence type="ECO:0000256" key="4">
    <source>
        <dbReference type="ARBA" id="ARBA00022723"/>
    </source>
</evidence>
<keyword evidence="12" id="KW-1185">Reference proteome</keyword>
<feature type="domain" description="Dyp-type peroxidase C-terminal" evidence="10">
    <location>
        <begin position="207"/>
        <end position="375"/>
    </location>
</feature>
<dbReference type="Proteomes" id="UP000199475">
    <property type="component" value="Unassembled WGS sequence"/>
</dbReference>
<dbReference type="NCBIfam" id="TIGR01413">
    <property type="entry name" value="Dyp_perox_fam"/>
    <property type="match status" value="1"/>
</dbReference>
<evidence type="ECO:0000256" key="7">
    <source>
        <dbReference type="ARBA" id="ARBA00023004"/>
    </source>
</evidence>
<dbReference type="SUPFAM" id="SSF54909">
    <property type="entry name" value="Dimeric alpha+beta barrel"/>
    <property type="match status" value="1"/>
</dbReference>
<dbReference type="RefSeq" id="WP_176761689.1">
    <property type="nucleotide sequence ID" value="NZ_FNGP01000002.1"/>
</dbReference>
<evidence type="ECO:0000256" key="6">
    <source>
        <dbReference type="ARBA" id="ARBA00023002"/>
    </source>
</evidence>
<dbReference type="PANTHER" id="PTHR30521">
    <property type="entry name" value="DEFERROCHELATASE/PEROXIDASE"/>
    <property type="match status" value="1"/>
</dbReference>
<dbReference type="Pfam" id="PF04261">
    <property type="entry name" value="Dyp_perox_N"/>
    <property type="match status" value="1"/>
</dbReference>
<keyword evidence="5" id="KW-0732">Signal</keyword>
<evidence type="ECO:0000313" key="11">
    <source>
        <dbReference type="EMBL" id="SDL38950.1"/>
    </source>
</evidence>
<evidence type="ECO:0000256" key="3">
    <source>
        <dbReference type="ARBA" id="ARBA00022617"/>
    </source>
</evidence>
<comment type="similarity">
    <text evidence="8">Belongs to the DyP-type peroxidase family.</text>
</comment>
<keyword evidence="6" id="KW-0560">Oxidoreductase</keyword>
<evidence type="ECO:0000256" key="5">
    <source>
        <dbReference type="ARBA" id="ARBA00022729"/>
    </source>
</evidence>
<dbReference type="InterPro" id="IPR048327">
    <property type="entry name" value="Dyp_perox_N"/>
</dbReference>
<dbReference type="InterPro" id="IPR006314">
    <property type="entry name" value="Dyp_peroxidase"/>
</dbReference>
<dbReference type="InterPro" id="IPR011008">
    <property type="entry name" value="Dimeric_a/b-barrel"/>
</dbReference>
<reference evidence="11 12" key="1">
    <citation type="submission" date="2016-10" db="EMBL/GenBank/DDBJ databases">
        <authorList>
            <person name="de Groot N.N."/>
        </authorList>
    </citation>
    <scope>NUCLEOTIDE SEQUENCE [LARGE SCALE GENOMIC DNA]</scope>
    <source>
        <strain evidence="11 12">CGMCC 1.9159</strain>
    </source>
</reference>
<feature type="domain" description="Dyp-type peroxidase N-terminal" evidence="9">
    <location>
        <begin position="52"/>
        <end position="193"/>
    </location>
</feature>
<sequence length="387" mass="41307">MADVSRRGLFGAGAGAVAGVGLAASVGLARPSAQAEAAGVSGQTYSPFGAHQAGVTTPTPAAARLMALDLRAEVDRAALGRLMRVWSTDIAALMAGRPAAGDTLPDMALGGVSLSVLVGLGPRVFELDGLRQRTPVGFQEIPAMRHDRLTDAYSGGDLLLWISADDFTTVAYAARRLVHDAAPWADLRWSQQGSWRGIGKDGQPATGRNLFGQVDGTGNPRGEALDRAVWSEDGWLTGGTQLVVRRIEMDLDEWDRLIRHEQERAIGRDLATGAPLTGGDEQTPLDFAVLRDGEPVIADNAHSRLAHPDHNRGRTMYRRGLNYADDTGSGLIFCAFQSDISKQFIPVQRVLDDFDALNEWTTAVGSAVFVIPPGMREGGYLAQGLLE</sequence>
<keyword evidence="7" id="KW-0408">Iron</keyword>
<dbReference type="GO" id="GO:0005829">
    <property type="term" value="C:cytosol"/>
    <property type="evidence" value="ECO:0007669"/>
    <property type="project" value="TreeGrafter"/>
</dbReference>
<evidence type="ECO:0000256" key="8">
    <source>
        <dbReference type="ARBA" id="ARBA00025737"/>
    </source>
</evidence>
<evidence type="ECO:0000256" key="2">
    <source>
        <dbReference type="ARBA" id="ARBA00022559"/>
    </source>
</evidence>
<dbReference type="PROSITE" id="PS51404">
    <property type="entry name" value="DYP_PEROXIDASE"/>
    <property type="match status" value="1"/>
</dbReference>
<evidence type="ECO:0000259" key="9">
    <source>
        <dbReference type="Pfam" id="PF04261"/>
    </source>
</evidence>
<evidence type="ECO:0000259" key="10">
    <source>
        <dbReference type="Pfam" id="PF20628"/>
    </source>
</evidence>
<dbReference type="EMBL" id="FNGP01000002">
    <property type="protein sequence ID" value="SDL38950.1"/>
    <property type="molecule type" value="Genomic_DNA"/>
</dbReference>
<dbReference type="AlphaFoldDB" id="A0A1G9JN13"/>
<keyword evidence="4" id="KW-0479">Metal-binding</keyword>
<dbReference type="GO" id="GO:0020037">
    <property type="term" value="F:heme binding"/>
    <property type="evidence" value="ECO:0007669"/>
    <property type="project" value="InterPro"/>
</dbReference>
<dbReference type="PROSITE" id="PS51318">
    <property type="entry name" value="TAT"/>
    <property type="match status" value="1"/>
</dbReference>
<keyword evidence="3" id="KW-0349">Heme</keyword>
<organism evidence="11 12">
    <name type="scientific">Tessaracoccus oleiagri</name>
    <dbReference type="NCBI Taxonomy" id="686624"/>
    <lineage>
        <taxon>Bacteria</taxon>
        <taxon>Bacillati</taxon>
        <taxon>Actinomycetota</taxon>
        <taxon>Actinomycetes</taxon>
        <taxon>Propionibacteriales</taxon>
        <taxon>Propionibacteriaceae</taxon>
        <taxon>Tessaracoccus</taxon>
    </lineage>
</organism>
<proteinExistence type="inferred from homology"/>
<protein>
    <submittedName>
        <fullName evidence="11">Dye decolorizing peroxidase</fullName>
    </submittedName>
</protein>
<comment type="cofactor">
    <cofactor evidence="1">
        <name>heme b</name>
        <dbReference type="ChEBI" id="CHEBI:60344"/>
    </cofactor>
</comment>
<dbReference type="GO" id="GO:0046872">
    <property type="term" value="F:metal ion binding"/>
    <property type="evidence" value="ECO:0007669"/>
    <property type="project" value="UniProtKB-KW"/>
</dbReference>
<dbReference type="PANTHER" id="PTHR30521:SF4">
    <property type="entry name" value="DEFERROCHELATASE"/>
    <property type="match status" value="1"/>
</dbReference>
<dbReference type="InterPro" id="IPR006311">
    <property type="entry name" value="TAT_signal"/>
</dbReference>
<keyword evidence="2 11" id="KW-0575">Peroxidase</keyword>